<dbReference type="InterPro" id="IPR036034">
    <property type="entry name" value="PDZ_sf"/>
</dbReference>
<feature type="compositionally biased region" description="Basic and acidic residues" evidence="9">
    <location>
        <begin position="567"/>
        <end position="599"/>
    </location>
</feature>
<feature type="active site" description="Charge relay system" evidence="8">
    <location>
        <position position="778"/>
    </location>
</feature>
<feature type="signal peptide" evidence="10">
    <location>
        <begin position="1"/>
        <end position="25"/>
    </location>
</feature>
<dbReference type="GO" id="GO:0006508">
    <property type="term" value="P:proteolysis"/>
    <property type="evidence" value="ECO:0007669"/>
    <property type="project" value="UniProtKB-UniRule"/>
</dbReference>
<keyword evidence="4 7" id="KW-0645">Protease</keyword>
<keyword evidence="6 7" id="KW-0720">Serine protease</keyword>
<sequence>MNLFKFLLTGICVFILCGLSAQENALWTRYPAISPDGKTIAFNYKGDIYTVNVEGGKATQLTTNPAYDGWPVWSPDSKTLAFASNRSGSMDVYTVPATGGVPTRLTWNSTGETPITFTPDGKKILYRARIMPDANYTQFPSGSQIYAVPVQGGRPEQFLTFDANDIHFNKTGDKIIYHDYKGYEDNWRKHHKSSVTRDVWIHDLKTGKFTNITSKEVEDRSPVFTTDEQGIYFLSERFGDFNVCKLSLDNPQQIAQITHHSKHPVRFLSRSNDGTLCYFFNGEIYTLKEGQQPKKVKINIITDQVEPQVTSSTMRNGAREIALSPNGKEIAFVLRGDVFVTSVEYNTTKRITNTPTQERSVSFSPDGRSLVYAGERNGQWQIYTASLVDTTDKLFTYAKEIKEEQITKGKNACFEPSFSPNGKEIAYLENRTEIKVIDLKSKKVRTVLPAKYNYSYSDGDQWYQWSPDGKWILAKYFEHGGWQNSDVALVKADGSQEIHNLTNSGYSDASPKWMMDGKAVIWFSDRAGYRSHGSWGAQYDVYGLFLDPEAWDEFNMSKEEYALAKEMKNNDKKKEEAKKGNKKEEKKGEKKEDNKKKTETTSLPELHIDLTNLEDRITRLTINSSNLGDAVLTKDASKLYYLTRFEGGYDLWVRDFKEGTTRILAKLNKWGGSLEMDKEGKNLYMLANGQISKIDINSGKATPVTYEAELELKKPLEREYIFDHAWQQVVDKFYDPKLHNVDWEFYKKEYKRFLPHINNNYDFAEVLGELLGELNASHTGASYYAPSSAKQTAVLGAFYDPEYKGDGLKIQEVLEKGPLTSAKTKIKAGVIIEEINNQPIKAGKDYFPLLENQTGKRVYLTLYNPQTKERWHEYVKPISSGTQSELLYNRWVKSRQDLVEKLSGGEIGYIHIRSMDSQSFRKVYSELFGKFRNKKAIILDTRYNGGGWLHEDLANMLGGKKFAEFVPRGQYIGQDPFAQWTKPSAVIMSESNYSNAHGFPWVYKELKLGKLIGMPVPGTMTAVWWESQQDPTLVFGIPEVGMKDNQGRFLENLQLEPDIRVTNDPESAIQGKDLQVEAAVKSLMEEIK</sequence>
<dbReference type="GO" id="GO:0005737">
    <property type="term" value="C:cytoplasm"/>
    <property type="evidence" value="ECO:0007669"/>
    <property type="project" value="UniProtKB-SubCell"/>
</dbReference>
<evidence type="ECO:0000256" key="1">
    <source>
        <dbReference type="ARBA" id="ARBA00004496"/>
    </source>
</evidence>
<dbReference type="Gene3D" id="3.30.750.44">
    <property type="match status" value="1"/>
</dbReference>
<feature type="active site" description="Nucleophile" evidence="8">
    <location>
        <position position="994"/>
    </location>
</feature>
<dbReference type="PIRSF" id="PIRSF036421">
    <property type="entry name" value="Tricorn_protease"/>
    <property type="match status" value="1"/>
</dbReference>
<keyword evidence="5 7" id="KW-0378">Hydrolase</keyword>
<dbReference type="eggNOG" id="COG4946">
    <property type="taxonomic scope" value="Bacteria"/>
</dbReference>
<evidence type="ECO:0000256" key="6">
    <source>
        <dbReference type="ARBA" id="ARBA00022825"/>
    </source>
</evidence>
<proteinExistence type="inferred from homology"/>
<accession>H1DJC9</accession>
<comment type="function">
    <text evidence="7">Degrades oligopeptides.</text>
</comment>
<name>H1DJC9_9BACT</name>
<dbReference type="PATRIC" id="fig|742817.3.peg.2132"/>
<dbReference type="eggNOG" id="COG0793">
    <property type="taxonomic scope" value="Bacteria"/>
</dbReference>
<evidence type="ECO:0000256" key="9">
    <source>
        <dbReference type="SAM" id="MobiDB-lite"/>
    </source>
</evidence>
<dbReference type="CDD" id="cd07562">
    <property type="entry name" value="Peptidase_S41_TRI"/>
    <property type="match status" value="1"/>
</dbReference>
<dbReference type="InterPro" id="IPR029045">
    <property type="entry name" value="ClpP/crotonase-like_dom_sf"/>
</dbReference>
<dbReference type="Gene3D" id="2.120.10.30">
    <property type="entry name" value="TolB, C-terminal domain"/>
    <property type="match status" value="1"/>
</dbReference>
<dbReference type="AlphaFoldDB" id="H1DJC9"/>
<keyword evidence="14" id="KW-1185">Reference proteome</keyword>
<dbReference type="Gene3D" id="2.120.10.60">
    <property type="entry name" value="Tricorn protease N-terminal domain"/>
    <property type="match status" value="2"/>
</dbReference>
<dbReference type="EMBL" id="ADMC01000025">
    <property type="protein sequence ID" value="EHP46384.1"/>
    <property type="molecule type" value="Genomic_DNA"/>
</dbReference>
<feature type="domain" description="Tail specific protease" evidence="11">
    <location>
        <begin position="907"/>
        <end position="1061"/>
    </location>
</feature>
<dbReference type="Gene3D" id="2.30.42.10">
    <property type="match status" value="1"/>
</dbReference>
<dbReference type="EC" id="3.4.21.-" evidence="7"/>
<dbReference type="InterPro" id="IPR011042">
    <property type="entry name" value="6-blade_b-propeller_TolB-like"/>
</dbReference>
<dbReference type="Proteomes" id="UP000004892">
    <property type="component" value="Unassembled WGS sequence"/>
</dbReference>
<dbReference type="PANTHER" id="PTHR43253">
    <property type="entry name" value="TRICORN PROTEASE HOMOLOG 2-RELATED"/>
    <property type="match status" value="1"/>
</dbReference>
<dbReference type="Pfam" id="PF26549">
    <property type="entry name" value="Tricorn_N"/>
    <property type="match status" value="1"/>
</dbReference>
<evidence type="ECO:0000256" key="8">
    <source>
        <dbReference type="PIRSR" id="PIRSR036421-1"/>
    </source>
</evidence>
<dbReference type="InterPro" id="IPR005151">
    <property type="entry name" value="Tail-specific_protease"/>
</dbReference>
<evidence type="ECO:0000256" key="5">
    <source>
        <dbReference type="ARBA" id="ARBA00022801"/>
    </source>
</evidence>
<dbReference type="Pfam" id="PF03572">
    <property type="entry name" value="Peptidase_S41"/>
    <property type="match status" value="1"/>
</dbReference>
<dbReference type="SUPFAM" id="SSF52096">
    <property type="entry name" value="ClpP/crotonase"/>
    <property type="match status" value="1"/>
</dbReference>
<evidence type="ECO:0000256" key="4">
    <source>
        <dbReference type="ARBA" id="ARBA00022670"/>
    </source>
</evidence>
<dbReference type="GeneID" id="98069558"/>
<evidence type="ECO:0000256" key="3">
    <source>
        <dbReference type="ARBA" id="ARBA00022490"/>
    </source>
</evidence>
<dbReference type="InterPro" id="IPR012393">
    <property type="entry name" value="Tricorn_protease"/>
</dbReference>
<dbReference type="Pfam" id="PF14684">
    <property type="entry name" value="Tricorn_C1"/>
    <property type="match status" value="1"/>
</dbReference>
<comment type="caution">
    <text evidence="13">The sequence shown here is derived from an EMBL/GenBank/DDBJ whole genome shotgun (WGS) entry which is preliminary data.</text>
</comment>
<reference evidence="13 14" key="1">
    <citation type="submission" date="2012-01" db="EMBL/GenBank/DDBJ databases">
        <title>The Genome Sequence of Odoribacter laneus YIT 12061.</title>
        <authorList>
            <consortium name="The Broad Institute Genome Sequencing Platform"/>
            <person name="Earl A."/>
            <person name="Ward D."/>
            <person name="Feldgarden M."/>
            <person name="Gevers D."/>
            <person name="Morotomi M."/>
            <person name="Young S.K."/>
            <person name="Zeng Q."/>
            <person name="Gargeya S."/>
            <person name="Fitzgerald M."/>
            <person name="Haas B."/>
            <person name="Abouelleil A."/>
            <person name="Alvarado L."/>
            <person name="Arachchi H.M."/>
            <person name="Berlin A."/>
            <person name="Chapman S.B."/>
            <person name="Gearin G."/>
            <person name="Goldberg J."/>
            <person name="Griggs A."/>
            <person name="Gujja S."/>
            <person name="Hansen M."/>
            <person name="Heiman D."/>
            <person name="Howarth C."/>
            <person name="Larimer J."/>
            <person name="Lui A."/>
            <person name="MacDonald P.J.P."/>
            <person name="McCowen C."/>
            <person name="Montmayeur A."/>
            <person name="Murphy C."/>
            <person name="Neiman D."/>
            <person name="Pearson M."/>
            <person name="Priest M."/>
            <person name="Roberts A."/>
            <person name="Saif S."/>
            <person name="Shea T."/>
            <person name="Sisk P."/>
            <person name="Stolte C."/>
            <person name="Sykes S."/>
            <person name="Wortman J."/>
            <person name="Nusbaum C."/>
            <person name="Birren B."/>
        </authorList>
    </citation>
    <scope>NUCLEOTIDE SEQUENCE [LARGE SCALE GENOMIC DNA]</scope>
    <source>
        <strain evidence="13 14">YIT 12061</strain>
    </source>
</reference>
<dbReference type="GO" id="GO:0008236">
    <property type="term" value="F:serine-type peptidase activity"/>
    <property type="evidence" value="ECO:0007669"/>
    <property type="project" value="UniProtKB-UniRule"/>
</dbReference>
<dbReference type="Pfam" id="PF26550">
    <property type="entry name" value="Tricorn_2nd"/>
    <property type="match status" value="1"/>
</dbReference>
<evidence type="ECO:0000256" key="7">
    <source>
        <dbReference type="PIRNR" id="PIRNR036421"/>
    </source>
</evidence>
<feature type="active site" description="Charge relay system" evidence="8">
    <location>
        <position position="1051"/>
    </location>
</feature>
<dbReference type="Gene3D" id="3.90.226.10">
    <property type="entry name" value="2-enoyl-CoA Hydratase, Chain A, domain 1"/>
    <property type="match status" value="1"/>
</dbReference>
<keyword evidence="3 7" id="KW-0963">Cytoplasm</keyword>
<feature type="region of interest" description="Disordered" evidence="9">
    <location>
        <begin position="567"/>
        <end position="600"/>
    </location>
</feature>
<dbReference type="SUPFAM" id="SSF50156">
    <property type="entry name" value="PDZ domain-like"/>
    <property type="match status" value="1"/>
</dbReference>
<dbReference type="RefSeq" id="WP_009137148.1">
    <property type="nucleotide sequence ID" value="NZ_JH594596.1"/>
</dbReference>
<dbReference type="HOGENOM" id="CLU_005503_0_0_10"/>
<evidence type="ECO:0000256" key="10">
    <source>
        <dbReference type="SAM" id="SignalP"/>
    </source>
</evidence>
<evidence type="ECO:0000259" key="12">
    <source>
        <dbReference type="Pfam" id="PF14684"/>
    </source>
</evidence>
<evidence type="ECO:0000313" key="14">
    <source>
        <dbReference type="Proteomes" id="UP000004892"/>
    </source>
</evidence>
<comment type="similarity">
    <text evidence="2 7">Belongs to the peptidase S41B family.</text>
</comment>
<comment type="subcellular location">
    <subcellularLocation>
        <location evidence="1 7">Cytoplasm</location>
    </subcellularLocation>
</comment>
<dbReference type="SUPFAM" id="SSF82171">
    <property type="entry name" value="DPP6 N-terminal domain-like"/>
    <property type="match status" value="3"/>
</dbReference>
<feature type="domain" description="Tricorn protease C1" evidence="12">
    <location>
        <begin position="716"/>
        <end position="772"/>
    </location>
</feature>
<organism evidence="13 14">
    <name type="scientific">Odoribacter laneus YIT 12061</name>
    <dbReference type="NCBI Taxonomy" id="742817"/>
    <lineage>
        <taxon>Bacteria</taxon>
        <taxon>Pseudomonadati</taxon>
        <taxon>Bacteroidota</taxon>
        <taxon>Bacteroidia</taxon>
        <taxon>Bacteroidales</taxon>
        <taxon>Odoribacteraceae</taxon>
        <taxon>Odoribacter</taxon>
    </lineage>
</organism>
<protein>
    <recommendedName>
        <fullName evidence="7">Tricorn protease homolog</fullName>
        <ecNumber evidence="7">3.4.21.-</ecNumber>
    </recommendedName>
</protein>
<evidence type="ECO:0000259" key="11">
    <source>
        <dbReference type="Pfam" id="PF03572"/>
    </source>
</evidence>
<keyword evidence="10" id="KW-0732">Signal</keyword>
<evidence type="ECO:0000256" key="2">
    <source>
        <dbReference type="ARBA" id="ARBA00008524"/>
    </source>
</evidence>
<gene>
    <name evidence="13" type="ORF">HMPREF9449_02001</name>
</gene>
<dbReference type="PANTHER" id="PTHR43253:SF1">
    <property type="entry name" value="TRICORN PROTEASE HOMOLOG 2-RELATED"/>
    <property type="match status" value="1"/>
</dbReference>
<dbReference type="STRING" id="742817.HMPREF9449_02001"/>
<evidence type="ECO:0000313" key="13">
    <source>
        <dbReference type="EMBL" id="EHP46384.1"/>
    </source>
</evidence>
<feature type="chain" id="PRO_5003549552" description="Tricorn protease homolog" evidence="10">
    <location>
        <begin position="26"/>
        <end position="1088"/>
    </location>
</feature>
<dbReference type="InterPro" id="IPR028204">
    <property type="entry name" value="Tricorn_C1"/>
</dbReference>